<sequence length="65" mass="7372">MEIDVSELPVPSLEGNIPSIRITQKALDRGISFYKFSLVGRLDFQRIKLDKVRVIAAEKWSPQGN</sequence>
<dbReference type="Proteomes" id="UP000631114">
    <property type="component" value="Unassembled WGS sequence"/>
</dbReference>
<protein>
    <submittedName>
        <fullName evidence="1">Uncharacterized protein</fullName>
    </submittedName>
</protein>
<keyword evidence="2" id="KW-1185">Reference proteome</keyword>
<gene>
    <name evidence="1" type="ORF">IFM89_001407</name>
</gene>
<name>A0A835I6L8_9MAGN</name>
<organism evidence="1 2">
    <name type="scientific">Coptis chinensis</name>
    <dbReference type="NCBI Taxonomy" id="261450"/>
    <lineage>
        <taxon>Eukaryota</taxon>
        <taxon>Viridiplantae</taxon>
        <taxon>Streptophyta</taxon>
        <taxon>Embryophyta</taxon>
        <taxon>Tracheophyta</taxon>
        <taxon>Spermatophyta</taxon>
        <taxon>Magnoliopsida</taxon>
        <taxon>Ranunculales</taxon>
        <taxon>Ranunculaceae</taxon>
        <taxon>Coptidoideae</taxon>
        <taxon>Coptis</taxon>
    </lineage>
</organism>
<dbReference type="AlphaFoldDB" id="A0A835I6L8"/>
<dbReference type="EMBL" id="JADFTS010000003">
    <property type="protein sequence ID" value="KAF9612540.1"/>
    <property type="molecule type" value="Genomic_DNA"/>
</dbReference>
<reference evidence="1 2" key="1">
    <citation type="submission" date="2020-10" db="EMBL/GenBank/DDBJ databases">
        <title>The Coptis chinensis genome and diversification of protoberbering-type alkaloids.</title>
        <authorList>
            <person name="Wang B."/>
            <person name="Shu S."/>
            <person name="Song C."/>
            <person name="Liu Y."/>
        </authorList>
    </citation>
    <scope>NUCLEOTIDE SEQUENCE [LARGE SCALE GENOMIC DNA]</scope>
    <source>
        <strain evidence="1">HL-2020</strain>
        <tissue evidence="1">Leaf</tissue>
    </source>
</reference>
<dbReference type="OrthoDB" id="1980521at2759"/>
<proteinExistence type="predicted"/>
<evidence type="ECO:0000313" key="2">
    <source>
        <dbReference type="Proteomes" id="UP000631114"/>
    </source>
</evidence>
<comment type="caution">
    <text evidence="1">The sequence shown here is derived from an EMBL/GenBank/DDBJ whole genome shotgun (WGS) entry which is preliminary data.</text>
</comment>
<accession>A0A835I6L8</accession>
<evidence type="ECO:0000313" key="1">
    <source>
        <dbReference type="EMBL" id="KAF9612540.1"/>
    </source>
</evidence>